<feature type="compositionally biased region" description="Acidic residues" evidence="1">
    <location>
        <begin position="1"/>
        <end position="14"/>
    </location>
</feature>
<dbReference type="AlphaFoldDB" id="A0A1I7TQX4"/>
<accession>A0A1I7TQX4</accession>
<sequence length="161" mass="17983">MADNEQNLDQDEQEQPQPEQPPAGEIVPAERIEVIPDFVVETIFMNGLNGYGLMVELIGFNHGEQLLHLRYRLESGADNPQRAQRFREGIQGEIQLIGLRAEHAEHGGLDVEDNMLIQASDSGSDDEDIVFSSSSDEEMEVDDDDRDVSTSSDEIIVVDEE</sequence>
<dbReference type="WBParaSite" id="Csp11.Scaffold629.g10877.t1">
    <property type="protein sequence ID" value="Csp11.Scaffold629.g10877.t1"/>
    <property type="gene ID" value="Csp11.Scaffold629.g10877"/>
</dbReference>
<feature type="compositionally biased region" description="Acidic residues" evidence="1">
    <location>
        <begin position="123"/>
        <end position="146"/>
    </location>
</feature>
<feature type="region of interest" description="Disordered" evidence="1">
    <location>
        <begin position="1"/>
        <end position="27"/>
    </location>
</feature>
<dbReference type="Proteomes" id="UP000095282">
    <property type="component" value="Unplaced"/>
</dbReference>
<keyword evidence="2" id="KW-1185">Reference proteome</keyword>
<reference evidence="3" key="1">
    <citation type="submission" date="2016-11" db="UniProtKB">
        <authorList>
            <consortium name="WormBaseParasite"/>
        </authorList>
    </citation>
    <scope>IDENTIFICATION</scope>
</reference>
<evidence type="ECO:0000313" key="3">
    <source>
        <dbReference type="WBParaSite" id="Csp11.Scaffold629.g10877.t1"/>
    </source>
</evidence>
<evidence type="ECO:0000313" key="2">
    <source>
        <dbReference type="Proteomes" id="UP000095282"/>
    </source>
</evidence>
<evidence type="ECO:0000256" key="1">
    <source>
        <dbReference type="SAM" id="MobiDB-lite"/>
    </source>
</evidence>
<feature type="region of interest" description="Disordered" evidence="1">
    <location>
        <begin position="119"/>
        <end position="161"/>
    </location>
</feature>
<proteinExistence type="predicted"/>
<protein>
    <submittedName>
        <fullName evidence="3">DUF1292 domain-containing protein</fullName>
    </submittedName>
</protein>
<name>A0A1I7TQX4_9PELO</name>
<organism evidence="2 3">
    <name type="scientific">Caenorhabditis tropicalis</name>
    <dbReference type="NCBI Taxonomy" id="1561998"/>
    <lineage>
        <taxon>Eukaryota</taxon>
        <taxon>Metazoa</taxon>
        <taxon>Ecdysozoa</taxon>
        <taxon>Nematoda</taxon>
        <taxon>Chromadorea</taxon>
        <taxon>Rhabditida</taxon>
        <taxon>Rhabditina</taxon>
        <taxon>Rhabditomorpha</taxon>
        <taxon>Rhabditoidea</taxon>
        <taxon>Rhabditidae</taxon>
        <taxon>Peloderinae</taxon>
        <taxon>Caenorhabditis</taxon>
    </lineage>
</organism>